<dbReference type="AlphaFoldDB" id="A0A1I7V1Q2"/>
<evidence type="ECO:0000313" key="2">
    <source>
        <dbReference type="Proteomes" id="UP000095282"/>
    </source>
</evidence>
<feature type="transmembrane region" description="Helical" evidence="1">
    <location>
        <begin position="182"/>
        <end position="201"/>
    </location>
</feature>
<protein>
    <submittedName>
        <fullName evidence="3">G protein-coupled receptor</fullName>
    </submittedName>
</protein>
<evidence type="ECO:0000313" key="3">
    <source>
        <dbReference type="WBParaSite" id="Csp11.Scaffold630.g21516.t1"/>
    </source>
</evidence>
<dbReference type="PANTHER" id="PTHR45830:SF3">
    <property type="entry name" value="G PROTEIN-COUPLED RECEPTOR-RELATED"/>
    <property type="match status" value="1"/>
</dbReference>
<dbReference type="WBParaSite" id="Csp11.Scaffold630.g21516.t1">
    <property type="protein sequence ID" value="Csp11.Scaffold630.g21516.t1"/>
    <property type="gene ID" value="Csp11.Scaffold630.g21516"/>
</dbReference>
<feature type="transmembrane region" description="Helical" evidence="1">
    <location>
        <begin position="102"/>
        <end position="126"/>
    </location>
</feature>
<dbReference type="InterPro" id="IPR019429">
    <property type="entry name" value="7TM_GPCR_serpentine_rcpt_Sri"/>
</dbReference>
<reference evidence="3" key="1">
    <citation type="submission" date="2016-11" db="UniProtKB">
        <authorList>
            <consortium name="WormBaseParasite"/>
        </authorList>
    </citation>
    <scope>IDENTIFICATION</scope>
</reference>
<accession>A0A1I7V1Q2</accession>
<dbReference type="PANTHER" id="PTHR45830">
    <property type="entry name" value="SERPENTINE RECEPTOR, CLASS I"/>
    <property type="match status" value="1"/>
</dbReference>
<proteinExistence type="predicted"/>
<keyword evidence="1" id="KW-0812">Transmembrane</keyword>
<name>A0A1I7V1Q2_9PELO</name>
<feature type="transmembrane region" description="Helical" evidence="1">
    <location>
        <begin position="147"/>
        <end position="170"/>
    </location>
</feature>
<feature type="transmembrane region" description="Helical" evidence="1">
    <location>
        <begin position="39"/>
        <end position="59"/>
    </location>
</feature>
<dbReference type="Pfam" id="PF10327">
    <property type="entry name" value="7TM_GPCR_Sri"/>
    <property type="match status" value="1"/>
</dbReference>
<organism evidence="2 3">
    <name type="scientific">Caenorhabditis tropicalis</name>
    <dbReference type="NCBI Taxonomy" id="1561998"/>
    <lineage>
        <taxon>Eukaryota</taxon>
        <taxon>Metazoa</taxon>
        <taxon>Ecdysozoa</taxon>
        <taxon>Nematoda</taxon>
        <taxon>Chromadorea</taxon>
        <taxon>Rhabditida</taxon>
        <taxon>Rhabditina</taxon>
        <taxon>Rhabditomorpha</taxon>
        <taxon>Rhabditoidea</taxon>
        <taxon>Rhabditidae</taxon>
        <taxon>Peloderinae</taxon>
        <taxon>Caenorhabditis</taxon>
    </lineage>
</organism>
<dbReference type="Proteomes" id="UP000095282">
    <property type="component" value="Unplaced"/>
</dbReference>
<keyword evidence="2" id="KW-1185">Reference proteome</keyword>
<keyword evidence="1" id="KW-0472">Membrane</keyword>
<keyword evidence="1" id="KW-1133">Transmembrane helix</keyword>
<sequence>MAMPLLIIQVDFLVLCFQSKHQTIATLLHQHVAPKFSIYFGYFLCLASITGFTGGFYTIHLDKEEQWEFITKNFPQYLPNFQTLTHFDVYIKSPSLSLQLKAIIGGGFIVLCFYLFLIIDIFRMMAELRLKISAHRYKRHWEAIQNLLVQLAMSSFCLIPPSSVVVIIFLELENAQLLTELCIAWFAMHSSANVLSLVIFFPPYRNFVIKQLLL</sequence>
<evidence type="ECO:0000256" key="1">
    <source>
        <dbReference type="SAM" id="Phobius"/>
    </source>
</evidence>